<accession>A0A2T0TCC4</accession>
<dbReference type="RefSeq" id="WP_106186918.1">
    <property type="nucleotide sequence ID" value="NZ_PVTF01000003.1"/>
</dbReference>
<protein>
    <submittedName>
        <fullName evidence="1">Uncharacterized protein</fullName>
    </submittedName>
</protein>
<dbReference type="Proteomes" id="UP000239494">
    <property type="component" value="Unassembled WGS sequence"/>
</dbReference>
<evidence type="ECO:0000313" key="1">
    <source>
        <dbReference type="EMBL" id="PRY43316.1"/>
    </source>
</evidence>
<dbReference type="EMBL" id="PVTF01000003">
    <property type="protein sequence ID" value="PRY43316.1"/>
    <property type="molecule type" value="Genomic_DNA"/>
</dbReference>
<reference evidence="1 2" key="1">
    <citation type="submission" date="2018-03" db="EMBL/GenBank/DDBJ databases">
        <title>Genomic Encyclopedia of Archaeal and Bacterial Type Strains, Phase II (KMG-II): from individual species to whole genera.</title>
        <authorList>
            <person name="Goeker M."/>
        </authorList>
    </citation>
    <scope>NUCLEOTIDE SEQUENCE [LARGE SCALE GENOMIC DNA]</scope>
    <source>
        <strain evidence="1 2">DSM 44720</strain>
    </source>
</reference>
<comment type="caution">
    <text evidence="1">The sequence shown here is derived from an EMBL/GenBank/DDBJ whole genome shotgun (WGS) entry which is preliminary data.</text>
</comment>
<proteinExistence type="predicted"/>
<sequence>MRSSVPPHARRQPIWSTALNSRESITIIVDRNLNDVPAYVDLERGSVVVAESQLDDEGGLLDIIAQGMAALSPQRPQLAVVRSEVAEVRPAPAPVTVPNKPHETPRANLRLVQPSAGTAACLPGCEYSHSHSAVGDVCRTTVGAVDLHGIVGRDERLSVSVDRFQDALGTTPAVVAVGHLIGGRAQDPQELTPAGARALAAQLLAAADLAEQANKNGSRQTA</sequence>
<evidence type="ECO:0000313" key="2">
    <source>
        <dbReference type="Proteomes" id="UP000239494"/>
    </source>
</evidence>
<gene>
    <name evidence="1" type="ORF">CLV43_10356</name>
</gene>
<dbReference type="AlphaFoldDB" id="A0A2T0TCC4"/>
<name>A0A2T0TCC4_9PSEU</name>
<organism evidence="1 2">
    <name type="scientific">Umezawaea tangerina</name>
    <dbReference type="NCBI Taxonomy" id="84725"/>
    <lineage>
        <taxon>Bacteria</taxon>
        <taxon>Bacillati</taxon>
        <taxon>Actinomycetota</taxon>
        <taxon>Actinomycetes</taxon>
        <taxon>Pseudonocardiales</taxon>
        <taxon>Pseudonocardiaceae</taxon>
        <taxon>Umezawaea</taxon>
    </lineage>
</organism>
<keyword evidence="2" id="KW-1185">Reference proteome</keyword>